<dbReference type="Proteomes" id="UP000030002">
    <property type="component" value="Unassembled WGS sequence"/>
</dbReference>
<dbReference type="AlphaFoldDB" id="A0A0A0J7C1"/>
<comment type="caution">
    <text evidence="1">The sequence shown here is derived from an EMBL/GenBank/DDBJ whole genome shotgun (WGS) entry which is preliminary data.</text>
</comment>
<dbReference type="STRING" id="1385520.N802_19055"/>
<sequence>MGLANSVPKLSLEEASGLVGATIRACEILPGSDGKDVAEAFVVDATKSSAAGFPQMVSFDGGPLPDGCSVSHQSRLFLLSKGRWVEARQVGCGANAS</sequence>
<dbReference type="EMBL" id="AVPJ01000009">
    <property type="protein sequence ID" value="KGN31952.1"/>
    <property type="molecule type" value="Genomic_DNA"/>
</dbReference>
<organism evidence="1 2">
    <name type="scientific">Knoellia sinensis KCTC 19936</name>
    <dbReference type="NCBI Taxonomy" id="1385520"/>
    <lineage>
        <taxon>Bacteria</taxon>
        <taxon>Bacillati</taxon>
        <taxon>Actinomycetota</taxon>
        <taxon>Actinomycetes</taxon>
        <taxon>Micrococcales</taxon>
        <taxon>Intrasporangiaceae</taxon>
        <taxon>Knoellia</taxon>
    </lineage>
</organism>
<accession>A0A0A0J7C1</accession>
<evidence type="ECO:0000313" key="1">
    <source>
        <dbReference type="EMBL" id="KGN31952.1"/>
    </source>
</evidence>
<protein>
    <submittedName>
        <fullName evidence="1">Uncharacterized protein</fullName>
    </submittedName>
</protein>
<evidence type="ECO:0000313" key="2">
    <source>
        <dbReference type="Proteomes" id="UP000030002"/>
    </source>
</evidence>
<name>A0A0A0J7C1_9MICO</name>
<gene>
    <name evidence="1" type="ORF">N802_19055</name>
</gene>
<reference evidence="1 2" key="1">
    <citation type="submission" date="2013-08" db="EMBL/GenBank/DDBJ databases">
        <title>The genome sequence of Knoellia sinensis.</title>
        <authorList>
            <person name="Zhu W."/>
            <person name="Wang G."/>
        </authorList>
    </citation>
    <scope>NUCLEOTIDE SEQUENCE [LARGE SCALE GENOMIC DNA]</scope>
    <source>
        <strain evidence="1 2">KCTC 19936</strain>
    </source>
</reference>
<keyword evidence="2" id="KW-1185">Reference proteome</keyword>
<proteinExistence type="predicted"/>
<dbReference type="RefSeq" id="WP_035916693.1">
    <property type="nucleotide sequence ID" value="NZ_AVPJ01000009.1"/>
</dbReference>